<reference evidence="3" key="1">
    <citation type="submission" date="2022-11" db="EMBL/GenBank/DDBJ databases">
        <title>Centuries of genome instability and evolution in soft-shell clam transmissible cancer (bioRxiv).</title>
        <authorList>
            <person name="Hart S.F.M."/>
            <person name="Yonemitsu M.A."/>
            <person name="Giersch R.M."/>
            <person name="Beal B.F."/>
            <person name="Arriagada G."/>
            <person name="Davis B.W."/>
            <person name="Ostrander E.A."/>
            <person name="Goff S.P."/>
            <person name="Metzger M.J."/>
        </authorList>
    </citation>
    <scope>NUCLEOTIDE SEQUENCE</scope>
    <source>
        <strain evidence="3">MELC-2E11</strain>
        <tissue evidence="3">Siphon/mantle</tissue>
    </source>
</reference>
<keyword evidence="2" id="KW-0732">Signal</keyword>
<accession>A0ABY7EQF8</accession>
<gene>
    <name evidence="3" type="ORF">MAR_036260</name>
</gene>
<organism evidence="3 4">
    <name type="scientific">Mya arenaria</name>
    <name type="common">Soft-shell clam</name>
    <dbReference type="NCBI Taxonomy" id="6604"/>
    <lineage>
        <taxon>Eukaryota</taxon>
        <taxon>Metazoa</taxon>
        <taxon>Spiralia</taxon>
        <taxon>Lophotrochozoa</taxon>
        <taxon>Mollusca</taxon>
        <taxon>Bivalvia</taxon>
        <taxon>Autobranchia</taxon>
        <taxon>Heteroconchia</taxon>
        <taxon>Euheterodonta</taxon>
        <taxon>Imparidentia</taxon>
        <taxon>Neoheterodontei</taxon>
        <taxon>Myida</taxon>
        <taxon>Myoidea</taxon>
        <taxon>Myidae</taxon>
        <taxon>Mya</taxon>
    </lineage>
</organism>
<dbReference type="Proteomes" id="UP001164746">
    <property type="component" value="Chromosome 7"/>
</dbReference>
<sequence>MLRQARVLFLLVSMVIAGIEGHGYMMEPPQRSSAWRYRNDPDGILQKNYNDMGLNCYARCQATVKGNSHGYQENFWNCADIRIIGGESNPATTKPTTQAPPPTTAAPTTNPAAPVDTTLCRAIGIFAGVDEMDEFCRKQCSIPESCHTNLCDCSPPTTMPYCVPISEMLNVTVCEVLCLEDMAFCDNEFCYCIFGQETKTTKPATTTTTTTTTTPTTTTTTTTPAPNAVGDRTCKSVRPNDPGMDRWISPIVNQATSSNK</sequence>
<keyword evidence="4" id="KW-1185">Reference proteome</keyword>
<evidence type="ECO:0000256" key="2">
    <source>
        <dbReference type="SAM" id="SignalP"/>
    </source>
</evidence>
<dbReference type="EMBL" id="CP111018">
    <property type="protein sequence ID" value="WAR11184.1"/>
    <property type="molecule type" value="Genomic_DNA"/>
</dbReference>
<name>A0ABY7EQF8_MYAAR</name>
<protein>
    <submittedName>
        <fullName evidence="3">Uncharacterized protein</fullName>
    </submittedName>
</protein>
<proteinExistence type="predicted"/>
<evidence type="ECO:0000256" key="1">
    <source>
        <dbReference type="SAM" id="MobiDB-lite"/>
    </source>
</evidence>
<feature type="region of interest" description="Disordered" evidence="1">
    <location>
        <begin position="203"/>
        <end position="234"/>
    </location>
</feature>
<feature type="chain" id="PRO_5045897606" evidence="2">
    <location>
        <begin position="22"/>
        <end position="260"/>
    </location>
</feature>
<feature type="region of interest" description="Disordered" evidence="1">
    <location>
        <begin position="89"/>
        <end position="111"/>
    </location>
</feature>
<evidence type="ECO:0000313" key="3">
    <source>
        <dbReference type="EMBL" id="WAR11184.1"/>
    </source>
</evidence>
<feature type="signal peptide" evidence="2">
    <location>
        <begin position="1"/>
        <end position="21"/>
    </location>
</feature>
<feature type="compositionally biased region" description="Low complexity" evidence="1">
    <location>
        <begin position="203"/>
        <end position="226"/>
    </location>
</feature>
<evidence type="ECO:0000313" key="4">
    <source>
        <dbReference type="Proteomes" id="UP001164746"/>
    </source>
</evidence>